<dbReference type="Pfam" id="PF00082">
    <property type="entry name" value="Peptidase_S8"/>
    <property type="match status" value="1"/>
</dbReference>
<reference evidence="9" key="1">
    <citation type="submission" date="2017-12" db="EMBL/GenBank/DDBJ databases">
        <title>FDA dAtabase for Regulatory Grade micrObial Sequences (FDA-ARGOS): Supporting development and validation of Infectious Disease Dx tests.</title>
        <authorList>
            <person name="Kerrigan L."/>
            <person name="Tallon L.J."/>
            <person name="Sadzewicz L."/>
            <person name="Sengamalay N."/>
            <person name="Ott S."/>
            <person name="Godinez A."/>
            <person name="Nagaraj S."/>
            <person name="Vavikolanu K."/>
            <person name="Vyas G."/>
            <person name="Nadendla S."/>
            <person name="Aluvathingal J."/>
            <person name="Sichtig H."/>
        </authorList>
    </citation>
    <scope>NUCLEOTIDE SEQUENCE [LARGE SCALE GENOMIC DNA]</scope>
    <source>
        <strain evidence="9">FDAARGOS_200</strain>
    </source>
</reference>
<dbReference type="InterPro" id="IPR036852">
    <property type="entry name" value="Peptidase_S8/S53_dom_sf"/>
</dbReference>
<evidence type="ECO:0000259" key="8">
    <source>
        <dbReference type="Pfam" id="PF00082"/>
    </source>
</evidence>
<dbReference type="InterPro" id="IPR015500">
    <property type="entry name" value="Peptidase_S8_subtilisin-rel"/>
</dbReference>
<dbReference type="InterPro" id="IPR023827">
    <property type="entry name" value="Peptidase_S8_Asp-AS"/>
</dbReference>
<keyword evidence="3 5" id="KW-0378">Hydrolase</keyword>
<feature type="signal peptide" evidence="7">
    <location>
        <begin position="1"/>
        <end position="25"/>
    </location>
</feature>
<dbReference type="GO" id="GO:0004252">
    <property type="term" value="F:serine-type endopeptidase activity"/>
    <property type="evidence" value="ECO:0007669"/>
    <property type="project" value="UniProtKB-UniRule"/>
</dbReference>
<dbReference type="SUPFAM" id="SSF52743">
    <property type="entry name" value="Subtilisin-like"/>
    <property type="match status" value="1"/>
</dbReference>
<keyword evidence="7" id="KW-0732">Signal</keyword>
<sequence>MWRKFNRFYLAITLLTVSPILSARAIIDADVFQTLKRSKTSTQTPLSLLVFLHNLSEKESFVEEIKKIQDVHVQDLGFMPAVAIQIPRSRNLLYQIANFDAAAQISSHFAAQSELEVTAQVLKLAPSSFYPNVSNWWDHGYTGQKGIIGIIDTGVDPLHPALSSKRLIVHQELGSGYSNIINGVKEPHATGVACIYASNHEKYKGMAYGASTIISGLAGEETADPSSIMRTMETLDWMVHRSEVKPTLINYSMGNGRLDLNCPACPEWSGLAKVIDYVVNTQKILWVKSAGNAGYIEPAHQFTFASTLTVPGDNYNGITVANMNTIVSENETVVKTADRSKHHIKDTSSRGPTPFGRRKPDLTAPGHDTMTCAPDPKVYGFIYSNAMHYKDGYRLMGGTSSAAPHVGASALLLQDAGIKNPMAIKALLINSADTWTDAGTADSGHSKIMGSAWNRTYGWGYLNMEKAFQQRNNIIESELTTENPIWEYQTILKRGEKVTLVHERRVGYTSEGNEWALSHLELTLIDLEHQKVIDSDTSPIDTVHQVANCKREPQDIKCSEESKTMRVLIRVKLLNKIIDGSSSEPFAIVVSPKEKEKPDNLLQKKAIL</sequence>
<feature type="chain" id="PRO_5043387649" evidence="7">
    <location>
        <begin position="26"/>
        <end position="608"/>
    </location>
</feature>
<keyword evidence="2 5" id="KW-0645">Protease</keyword>
<comment type="similarity">
    <text evidence="1 5">Belongs to the peptidase S8 family.</text>
</comment>
<dbReference type="PRINTS" id="PR00723">
    <property type="entry name" value="SUBTILISIN"/>
</dbReference>
<organism evidence="9 10">
    <name type="scientific">Legionella anisa</name>
    <dbReference type="NCBI Taxonomy" id="28082"/>
    <lineage>
        <taxon>Bacteria</taxon>
        <taxon>Pseudomonadati</taxon>
        <taxon>Pseudomonadota</taxon>
        <taxon>Gammaproteobacteria</taxon>
        <taxon>Legionellales</taxon>
        <taxon>Legionellaceae</taxon>
        <taxon>Legionella</taxon>
    </lineage>
</organism>
<keyword evidence="4 5" id="KW-0720">Serine protease</keyword>
<feature type="active site" description="Charge relay system" evidence="5">
    <location>
        <position position="188"/>
    </location>
</feature>
<comment type="caution">
    <text evidence="9">The sequence shown here is derived from an EMBL/GenBank/DDBJ whole genome shotgun (WGS) entry which is preliminary data.</text>
</comment>
<name>A0AAX0WVV5_9GAMM</name>
<dbReference type="EMBL" id="NBTX02000004">
    <property type="protein sequence ID" value="PNL62424.1"/>
    <property type="molecule type" value="Genomic_DNA"/>
</dbReference>
<feature type="active site" description="Charge relay system" evidence="5">
    <location>
        <position position="400"/>
    </location>
</feature>
<dbReference type="RefSeq" id="WP_058388516.1">
    <property type="nucleotide sequence ID" value="NZ_CAAAHR010000101.1"/>
</dbReference>
<feature type="domain" description="Peptidase S8/S53" evidence="8">
    <location>
        <begin position="144"/>
        <end position="460"/>
    </location>
</feature>
<gene>
    <name evidence="9" type="ORF">A6J39_015055</name>
</gene>
<dbReference type="InterPro" id="IPR000209">
    <property type="entry name" value="Peptidase_S8/S53_dom"/>
</dbReference>
<proteinExistence type="inferred from homology"/>
<evidence type="ECO:0000313" key="9">
    <source>
        <dbReference type="EMBL" id="PNL62424.1"/>
    </source>
</evidence>
<evidence type="ECO:0000313" key="10">
    <source>
        <dbReference type="Proteomes" id="UP000192511"/>
    </source>
</evidence>
<evidence type="ECO:0000256" key="2">
    <source>
        <dbReference type="ARBA" id="ARBA00022670"/>
    </source>
</evidence>
<evidence type="ECO:0000256" key="5">
    <source>
        <dbReference type="PROSITE-ProRule" id="PRU01240"/>
    </source>
</evidence>
<dbReference type="PANTHER" id="PTHR43806:SF65">
    <property type="entry name" value="SERINE PROTEASE APRX"/>
    <property type="match status" value="1"/>
</dbReference>
<dbReference type="AlphaFoldDB" id="A0AAX0WVV5"/>
<evidence type="ECO:0000256" key="4">
    <source>
        <dbReference type="ARBA" id="ARBA00022825"/>
    </source>
</evidence>
<dbReference type="PROSITE" id="PS51892">
    <property type="entry name" value="SUBTILASE"/>
    <property type="match status" value="1"/>
</dbReference>
<dbReference type="Proteomes" id="UP000192511">
    <property type="component" value="Unassembled WGS sequence"/>
</dbReference>
<evidence type="ECO:0000256" key="3">
    <source>
        <dbReference type="ARBA" id="ARBA00022801"/>
    </source>
</evidence>
<accession>A0AAX0WVV5</accession>
<keyword evidence="10" id="KW-1185">Reference proteome</keyword>
<dbReference type="Gene3D" id="3.40.50.200">
    <property type="entry name" value="Peptidase S8/S53 domain"/>
    <property type="match status" value="1"/>
</dbReference>
<feature type="region of interest" description="Disordered" evidence="6">
    <location>
        <begin position="335"/>
        <end position="369"/>
    </location>
</feature>
<dbReference type="PROSITE" id="PS00136">
    <property type="entry name" value="SUBTILASE_ASP"/>
    <property type="match status" value="1"/>
</dbReference>
<evidence type="ECO:0000256" key="7">
    <source>
        <dbReference type="SAM" id="SignalP"/>
    </source>
</evidence>
<dbReference type="InterPro" id="IPR050131">
    <property type="entry name" value="Peptidase_S8_subtilisin-like"/>
</dbReference>
<dbReference type="PANTHER" id="PTHR43806">
    <property type="entry name" value="PEPTIDASE S8"/>
    <property type="match status" value="1"/>
</dbReference>
<dbReference type="GO" id="GO:0006508">
    <property type="term" value="P:proteolysis"/>
    <property type="evidence" value="ECO:0007669"/>
    <property type="project" value="UniProtKB-KW"/>
</dbReference>
<evidence type="ECO:0000256" key="1">
    <source>
        <dbReference type="ARBA" id="ARBA00011073"/>
    </source>
</evidence>
<feature type="active site" description="Charge relay system" evidence="5">
    <location>
        <position position="152"/>
    </location>
</feature>
<protein>
    <submittedName>
        <fullName evidence="9">Protease</fullName>
    </submittedName>
</protein>
<dbReference type="GeneID" id="98065191"/>
<evidence type="ECO:0000256" key="6">
    <source>
        <dbReference type="SAM" id="MobiDB-lite"/>
    </source>
</evidence>